<dbReference type="KEGG" id="mbe:MBM_01580"/>
<dbReference type="Proteomes" id="UP000006753">
    <property type="component" value="Unassembled WGS sequence"/>
</dbReference>
<reference evidence="1 2" key="1">
    <citation type="journal article" date="2012" name="BMC Genomics">
        <title>Sequencing the genome of Marssonina brunnea reveals fungus-poplar co-evolution.</title>
        <authorList>
            <person name="Zhu S."/>
            <person name="Cao Y.-Z."/>
            <person name="Jiang C."/>
            <person name="Tan B.-Y."/>
            <person name="Wang Z."/>
            <person name="Feng S."/>
            <person name="Zhang L."/>
            <person name="Su X.-H."/>
            <person name="Brejova B."/>
            <person name="Vinar T."/>
            <person name="Xu M."/>
            <person name="Wang M.-X."/>
            <person name="Zhang S.-G."/>
            <person name="Huang M.-R."/>
            <person name="Wu R."/>
            <person name="Zhou Y."/>
        </authorList>
    </citation>
    <scope>NUCLEOTIDE SEQUENCE [LARGE SCALE GENOMIC DNA]</scope>
    <source>
        <strain evidence="1 2">MB_m1</strain>
    </source>
</reference>
<dbReference type="AlphaFoldDB" id="K1XFR4"/>
<keyword evidence="2" id="KW-1185">Reference proteome</keyword>
<gene>
    <name evidence="1" type="ORF">MBM_01580</name>
</gene>
<dbReference type="EMBL" id="JH921430">
    <property type="protein sequence ID" value="EKD19628.1"/>
    <property type="molecule type" value="Genomic_DNA"/>
</dbReference>
<organism evidence="1 2">
    <name type="scientific">Marssonina brunnea f. sp. multigermtubi (strain MB_m1)</name>
    <name type="common">Marssonina leaf spot fungus</name>
    <dbReference type="NCBI Taxonomy" id="1072389"/>
    <lineage>
        <taxon>Eukaryota</taxon>
        <taxon>Fungi</taxon>
        <taxon>Dikarya</taxon>
        <taxon>Ascomycota</taxon>
        <taxon>Pezizomycotina</taxon>
        <taxon>Leotiomycetes</taxon>
        <taxon>Helotiales</taxon>
        <taxon>Drepanopezizaceae</taxon>
        <taxon>Drepanopeziza</taxon>
    </lineage>
</organism>
<sequence>MEVARRLGESEAHDLRTARKDSRARLHLLCGRGGVPNDKGAIAFCSLLALFTGVSREQSAKVALLDGRWTYTLRQMLLEYASWDLLTNFKSRDLESGGCAAGEDGGSLSLDILPISHCRFGATEWMDGWMDEWVDG</sequence>
<proteinExistence type="predicted"/>
<evidence type="ECO:0000313" key="2">
    <source>
        <dbReference type="Proteomes" id="UP000006753"/>
    </source>
</evidence>
<dbReference type="HOGENOM" id="CLU_1875862_0_0_1"/>
<protein>
    <submittedName>
        <fullName evidence="1">Uncharacterized protein</fullName>
    </submittedName>
</protein>
<name>K1XFR4_MARBU</name>
<evidence type="ECO:0000313" key="1">
    <source>
        <dbReference type="EMBL" id="EKD19628.1"/>
    </source>
</evidence>
<dbReference type="InParanoid" id="K1XFR4"/>
<accession>K1XFR4</accession>